<name>A0AAJ1WHV6_9MICC</name>
<feature type="domain" description="NAD-dependent epimerase/dehydratase" evidence="1">
    <location>
        <begin position="12"/>
        <end position="204"/>
    </location>
</feature>
<evidence type="ECO:0000259" key="1">
    <source>
        <dbReference type="Pfam" id="PF01370"/>
    </source>
</evidence>
<dbReference type="InterPro" id="IPR001509">
    <property type="entry name" value="Epimerase_deHydtase"/>
</dbReference>
<dbReference type="EMBL" id="JAUSTB010000009">
    <property type="protein sequence ID" value="MDQ0146968.1"/>
    <property type="molecule type" value="Genomic_DNA"/>
</dbReference>
<protein>
    <submittedName>
        <fullName evidence="2">Nucleoside-diphosphate-sugar epimerase</fullName>
    </submittedName>
</protein>
<dbReference type="SUPFAM" id="SSF51735">
    <property type="entry name" value="NAD(P)-binding Rossmann-fold domains"/>
    <property type="match status" value="1"/>
</dbReference>
<keyword evidence="3" id="KW-1185">Reference proteome</keyword>
<gene>
    <name evidence="2" type="ORF">J2T23_002871</name>
</gene>
<dbReference type="CDD" id="cd05266">
    <property type="entry name" value="SDR_a4"/>
    <property type="match status" value="1"/>
</dbReference>
<dbReference type="InterPro" id="IPR051783">
    <property type="entry name" value="NAD(P)-dependent_oxidoreduct"/>
</dbReference>
<accession>A0AAJ1WHV6</accession>
<proteinExistence type="predicted"/>
<sequence>MTVLLAGCGDLGTEAGLRFAALGHRVVGWRRSPTKLPAAIEGAAADLGSTDLPPVPADTTAVVIAVAADSPTEEAYRSAYVRGVANVLDALDRDKVTPERVIFVSSTAVYGDAGGGWVDENTPPEPGGFSGRVLLEAEGLLQARLSGSRTAGVSLRLGGIYGPGRTRLIDQVKAGSAVVPEDVRYTNRIHRDDAAAAIVHLAGKAAAPGPVCIGVDNEPADLGSVLRFLAAQLGLPSPRVGDAGPARGGNKRCRNELLRSTGFTFAFPTFREGYRDVMAGNGVRHP</sequence>
<dbReference type="Pfam" id="PF01370">
    <property type="entry name" value="Epimerase"/>
    <property type="match status" value="1"/>
</dbReference>
<dbReference type="GO" id="GO:0005737">
    <property type="term" value="C:cytoplasm"/>
    <property type="evidence" value="ECO:0007669"/>
    <property type="project" value="TreeGrafter"/>
</dbReference>
<dbReference type="GO" id="GO:0004029">
    <property type="term" value="F:aldehyde dehydrogenase (NAD+) activity"/>
    <property type="evidence" value="ECO:0007669"/>
    <property type="project" value="TreeGrafter"/>
</dbReference>
<dbReference type="RefSeq" id="WP_307360929.1">
    <property type="nucleotide sequence ID" value="NZ_JAUSTB010000009.1"/>
</dbReference>
<dbReference type="Proteomes" id="UP001239267">
    <property type="component" value="Unassembled WGS sequence"/>
</dbReference>
<reference evidence="2 3" key="1">
    <citation type="submission" date="2023-07" db="EMBL/GenBank/DDBJ databases">
        <title>Sorghum-associated microbial communities from plants grown in Nebraska, USA.</title>
        <authorList>
            <person name="Schachtman D."/>
        </authorList>
    </citation>
    <scope>NUCLEOTIDE SEQUENCE [LARGE SCALE GENOMIC DNA]</scope>
    <source>
        <strain evidence="2 3">DS1001</strain>
    </source>
</reference>
<dbReference type="PANTHER" id="PTHR48079:SF6">
    <property type="entry name" value="NAD(P)-BINDING DOMAIN-CONTAINING PROTEIN-RELATED"/>
    <property type="match status" value="1"/>
</dbReference>
<dbReference type="PANTHER" id="PTHR48079">
    <property type="entry name" value="PROTEIN YEEZ"/>
    <property type="match status" value="1"/>
</dbReference>
<dbReference type="AlphaFoldDB" id="A0AAJ1WHV6"/>
<evidence type="ECO:0000313" key="2">
    <source>
        <dbReference type="EMBL" id="MDQ0146968.1"/>
    </source>
</evidence>
<comment type="caution">
    <text evidence="2">The sequence shown here is derived from an EMBL/GenBank/DDBJ whole genome shotgun (WGS) entry which is preliminary data.</text>
</comment>
<dbReference type="InterPro" id="IPR036291">
    <property type="entry name" value="NAD(P)-bd_dom_sf"/>
</dbReference>
<dbReference type="Gene3D" id="3.40.50.720">
    <property type="entry name" value="NAD(P)-binding Rossmann-like Domain"/>
    <property type="match status" value="1"/>
</dbReference>
<evidence type="ECO:0000313" key="3">
    <source>
        <dbReference type="Proteomes" id="UP001239267"/>
    </source>
</evidence>
<organism evidence="2 3">
    <name type="scientific">Pseudarthrobacter niigatensis</name>
    <dbReference type="NCBI Taxonomy" id="369935"/>
    <lineage>
        <taxon>Bacteria</taxon>
        <taxon>Bacillati</taxon>
        <taxon>Actinomycetota</taxon>
        <taxon>Actinomycetes</taxon>
        <taxon>Micrococcales</taxon>
        <taxon>Micrococcaceae</taxon>
        <taxon>Pseudarthrobacter</taxon>
    </lineage>
</organism>